<dbReference type="PRINTS" id="PR00169">
    <property type="entry name" value="KCHANNEL"/>
</dbReference>
<keyword evidence="7 11" id="KW-1133">Transmembrane helix</keyword>
<evidence type="ECO:0000256" key="8">
    <source>
        <dbReference type="ARBA" id="ARBA00023065"/>
    </source>
</evidence>
<dbReference type="AlphaFoldDB" id="A0A2T7UPI6"/>
<keyword evidence="9 11" id="KW-0472">Membrane</keyword>
<keyword evidence="4 11" id="KW-0812">Transmembrane</keyword>
<evidence type="ECO:0000256" key="6">
    <source>
        <dbReference type="ARBA" id="ARBA00022958"/>
    </source>
</evidence>
<dbReference type="SUPFAM" id="SSF81324">
    <property type="entry name" value="Voltage-gated potassium channels"/>
    <property type="match status" value="1"/>
</dbReference>
<keyword evidence="10 13" id="KW-0407">Ion channel</keyword>
<dbReference type="Gene3D" id="1.10.287.70">
    <property type="match status" value="1"/>
</dbReference>
<dbReference type="RefSeq" id="WP_107752862.1">
    <property type="nucleotide sequence ID" value="NZ_QBKF01000008.1"/>
</dbReference>
<dbReference type="PANTHER" id="PTHR11537:SF254">
    <property type="entry name" value="POTASSIUM VOLTAGE-GATED CHANNEL PROTEIN SHAB"/>
    <property type="match status" value="1"/>
</dbReference>
<dbReference type="Pfam" id="PF00520">
    <property type="entry name" value="Ion_trans"/>
    <property type="match status" value="1"/>
</dbReference>
<evidence type="ECO:0000256" key="4">
    <source>
        <dbReference type="ARBA" id="ARBA00022692"/>
    </source>
</evidence>
<dbReference type="PANTHER" id="PTHR11537">
    <property type="entry name" value="VOLTAGE-GATED POTASSIUM CHANNEL"/>
    <property type="match status" value="1"/>
</dbReference>
<feature type="transmembrane region" description="Helical" evidence="11">
    <location>
        <begin position="155"/>
        <end position="176"/>
    </location>
</feature>
<evidence type="ECO:0000259" key="12">
    <source>
        <dbReference type="Pfam" id="PF00520"/>
    </source>
</evidence>
<comment type="subcellular location">
    <subcellularLocation>
        <location evidence="1">Membrane</location>
        <topology evidence="1">Multi-pass membrane protein</topology>
    </subcellularLocation>
</comment>
<evidence type="ECO:0000256" key="5">
    <source>
        <dbReference type="ARBA" id="ARBA00022826"/>
    </source>
</evidence>
<reference evidence="13 14" key="1">
    <citation type="journal article" date="2011" name="Syst. Appl. Microbiol.">
        <title>Defluviimonas denitrificans gen. nov., sp. nov., and Pararhodobacter aggregans gen. nov., sp. nov., non-phototrophic Rhodobacteraceae from the biofilter of a marine aquaculture.</title>
        <authorList>
            <person name="Foesel B.U."/>
            <person name="Drake H.L."/>
            <person name="Schramm A."/>
        </authorList>
    </citation>
    <scope>NUCLEOTIDE SEQUENCE [LARGE SCALE GENOMIC DNA]</scope>
    <source>
        <strain evidence="13 14">D1-19</strain>
    </source>
</reference>
<comment type="caution">
    <text evidence="13">The sequence shown here is derived from an EMBL/GenBank/DDBJ whole genome shotgun (WGS) entry which is preliminary data.</text>
</comment>
<sequence length="260" mass="28837">MDLASLRHRVSAAIDPEMRVQPGLSPFNRLVVTGIIGLIVIAVLETEIHVIRHYGWLMEALKIGLFLFFAAEYALRLWVAPLNPKYTSLWRFVRTPAALLDLVVLVTFVTPFLGLEASVFRLLQLTRILRLARLGRYSRALNLLFDAFRSRGTELLLSAMLALGLMLGAATLLYLVEREAQPEGFGSIPRAMWWAVETLTTVGYGDVVPITPLGRFLSAITALCGIGIIALPTGVLAGAFSDAIRRAREDRLHEHPHGRE</sequence>
<proteinExistence type="predicted"/>
<keyword evidence="3" id="KW-0633">Potassium transport</keyword>
<dbReference type="Proteomes" id="UP000244810">
    <property type="component" value="Unassembled WGS sequence"/>
</dbReference>
<organism evidence="13 14">
    <name type="scientific">Pararhodobacter aggregans</name>
    <dbReference type="NCBI Taxonomy" id="404875"/>
    <lineage>
        <taxon>Bacteria</taxon>
        <taxon>Pseudomonadati</taxon>
        <taxon>Pseudomonadota</taxon>
        <taxon>Alphaproteobacteria</taxon>
        <taxon>Rhodobacterales</taxon>
        <taxon>Paracoccaceae</taxon>
        <taxon>Pararhodobacter</taxon>
    </lineage>
</organism>
<dbReference type="InterPro" id="IPR005821">
    <property type="entry name" value="Ion_trans_dom"/>
</dbReference>
<feature type="transmembrane region" description="Helical" evidence="11">
    <location>
        <begin position="216"/>
        <end position="241"/>
    </location>
</feature>
<evidence type="ECO:0000256" key="11">
    <source>
        <dbReference type="SAM" id="Phobius"/>
    </source>
</evidence>
<accession>A0A2T7UPI6</accession>
<evidence type="ECO:0000256" key="3">
    <source>
        <dbReference type="ARBA" id="ARBA00022538"/>
    </source>
</evidence>
<keyword evidence="6" id="KW-0630">Potassium</keyword>
<evidence type="ECO:0000256" key="9">
    <source>
        <dbReference type="ARBA" id="ARBA00023136"/>
    </source>
</evidence>
<feature type="domain" description="Ion transport" evidence="12">
    <location>
        <begin position="33"/>
        <end position="246"/>
    </location>
</feature>
<keyword evidence="14" id="KW-1185">Reference proteome</keyword>
<dbReference type="OrthoDB" id="9799090at2"/>
<keyword evidence="8" id="KW-0406">Ion transport</keyword>
<evidence type="ECO:0000256" key="1">
    <source>
        <dbReference type="ARBA" id="ARBA00004141"/>
    </source>
</evidence>
<gene>
    <name evidence="13" type="ORF">DDE23_15940</name>
</gene>
<dbReference type="GO" id="GO:0008076">
    <property type="term" value="C:voltage-gated potassium channel complex"/>
    <property type="evidence" value="ECO:0007669"/>
    <property type="project" value="InterPro"/>
</dbReference>
<evidence type="ECO:0000313" key="13">
    <source>
        <dbReference type="EMBL" id="PVE46635.1"/>
    </source>
</evidence>
<dbReference type="InterPro" id="IPR028325">
    <property type="entry name" value="VG_K_chnl"/>
</dbReference>
<dbReference type="GO" id="GO:0005249">
    <property type="term" value="F:voltage-gated potassium channel activity"/>
    <property type="evidence" value="ECO:0007669"/>
    <property type="project" value="InterPro"/>
</dbReference>
<evidence type="ECO:0000313" key="14">
    <source>
        <dbReference type="Proteomes" id="UP000244810"/>
    </source>
</evidence>
<dbReference type="EMBL" id="QDDR01000008">
    <property type="protein sequence ID" value="PVE46635.1"/>
    <property type="molecule type" value="Genomic_DNA"/>
</dbReference>
<keyword evidence="5" id="KW-0631">Potassium channel</keyword>
<name>A0A2T7UPI6_9RHOB</name>
<protein>
    <submittedName>
        <fullName evidence="13">Potassium channel protein</fullName>
    </submittedName>
</protein>
<evidence type="ECO:0000256" key="7">
    <source>
        <dbReference type="ARBA" id="ARBA00022989"/>
    </source>
</evidence>
<feature type="transmembrane region" description="Helical" evidence="11">
    <location>
        <begin position="56"/>
        <end position="79"/>
    </location>
</feature>
<feature type="transmembrane region" description="Helical" evidence="11">
    <location>
        <begin position="99"/>
        <end position="123"/>
    </location>
</feature>
<keyword evidence="2" id="KW-0813">Transport</keyword>
<dbReference type="GO" id="GO:0001508">
    <property type="term" value="P:action potential"/>
    <property type="evidence" value="ECO:0007669"/>
    <property type="project" value="TreeGrafter"/>
</dbReference>
<evidence type="ECO:0000256" key="10">
    <source>
        <dbReference type="ARBA" id="ARBA00023303"/>
    </source>
</evidence>
<evidence type="ECO:0000256" key="2">
    <source>
        <dbReference type="ARBA" id="ARBA00022448"/>
    </source>
</evidence>
<feature type="transmembrane region" description="Helical" evidence="11">
    <location>
        <begin position="27"/>
        <end position="44"/>
    </location>
</feature>